<proteinExistence type="predicted"/>
<evidence type="ECO:0000256" key="2">
    <source>
        <dbReference type="SAM" id="Phobius"/>
    </source>
</evidence>
<dbReference type="InterPro" id="IPR021450">
    <property type="entry name" value="DUF3100"/>
</dbReference>
<reference evidence="4" key="1">
    <citation type="journal article" date="2019" name="Int. J. Syst. Evol. Microbiol.">
        <title>The Global Catalogue of Microorganisms (GCM) 10K type strain sequencing project: providing services to taxonomists for standard genome sequencing and annotation.</title>
        <authorList>
            <consortium name="The Broad Institute Genomics Platform"/>
            <consortium name="The Broad Institute Genome Sequencing Center for Infectious Disease"/>
            <person name="Wu L."/>
            <person name="Ma J."/>
        </authorList>
    </citation>
    <scope>NUCLEOTIDE SEQUENCE [LARGE SCALE GENOMIC DNA]</scope>
    <source>
        <strain evidence="4">JCM 14309</strain>
    </source>
</reference>
<keyword evidence="2" id="KW-0812">Transmembrane</keyword>
<feature type="transmembrane region" description="Helical" evidence="2">
    <location>
        <begin position="370"/>
        <end position="389"/>
    </location>
</feature>
<dbReference type="Pfam" id="PF11299">
    <property type="entry name" value="DUF3100"/>
    <property type="match status" value="1"/>
</dbReference>
<keyword evidence="2" id="KW-0472">Membrane</keyword>
<feature type="transmembrane region" description="Helical" evidence="2">
    <location>
        <begin position="401"/>
        <end position="420"/>
    </location>
</feature>
<keyword evidence="2" id="KW-1133">Transmembrane helix</keyword>
<evidence type="ECO:0000313" key="4">
    <source>
        <dbReference type="Proteomes" id="UP001500236"/>
    </source>
</evidence>
<sequence>MQTTGQTAAESEPIAVESPLQRHTRRSWMWAMGLGVGVSAAAVLIGTYELTIGLAAIVLFPLLWAVLIGAVVGLQPWRPVTGPTRAVSELLIRVGIVVFLALLGTGIGPSLPDLVDIGPAIALQELGNAFGTVIIGIPVAVAMGLGRVAIGATWSANRESYLAYAIDKWGVRAPEYQGVFGVWLLGTVFGAAFISLIAGVTGGLEIFDPRALALACGLGSASMMLGGAGSLTVLYPEMAGEIMALAAISNLVTNIVGFYMGVYVVLPFARWFYRVWVKILRKEEADARSIAAEPAPAPEEGSARAKKPQDPPPPKTIAAWVAAFIFTGVAGLLINWQGTGELNLTGIIGITMVTGLSVLAFLLARYTRGVPASIWVLGMATLASAPFFPGSEFLVAMTQDLNVLLVGLPQIAMLGLSLGRDIEGLKRMSWKVVLIGFLTLGSAYLAAAVVAQFALPAA</sequence>
<feature type="transmembrane region" description="Helical" evidence="2">
    <location>
        <begin position="54"/>
        <end position="74"/>
    </location>
</feature>
<feature type="transmembrane region" description="Helical" evidence="2">
    <location>
        <begin position="317"/>
        <end position="336"/>
    </location>
</feature>
<organism evidence="3 4">
    <name type="scientific">Nesterenkonia aethiopica</name>
    <dbReference type="NCBI Taxonomy" id="269144"/>
    <lineage>
        <taxon>Bacteria</taxon>
        <taxon>Bacillati</taxon>
        <taxon>Actinomycetota</taxon>
        <taxon>Actinomycetes</taxon>
        <taxon>Micrococcales</taxon>
        <taxon>Micrococcaceae</taxon>
        <taxon>Nesterenkonia</taxon>
    </lineage>
</organism>
<feature type="transmembrane region" description="Helical" evidence="2">
    <location>
        <begin position="212"/>
        <end position="235"/>
    </location>
</feature>
<feature type="region of interest" description="Disordered" evidence="1">
    <location>
        <begin position="291"/>
        <end position="313"/>
    </location>
</feature>
<feature type="transmembrane region" description="Helical" evidence="2">
    <location>
        <begin position="432"/>
        <end position="455"/>
    </location>
</feature>
<accession>A0ABP6LVP9</accession>
<gene>
    <name evidence="3" type="ORF">GCM10010529_09690</name>
</gene>
<dbReference type="RefSeq" id="WP_344684671.1">
    <property type="nucleotide sequence ID" value="NZ_BAAAVT010000005.1"/>
</dbReference>
<dbReference type="Proteomes" id="UP001500236">
    <property type="component" value="Unassembled WGS sequence"/>
</dbReference>
<keyword evidence="4" id="KW-1185">Reference proteome</keyword>
<feature type="transmembrane region" description="Helical" evidence="2">
    <location>
        <begin position="255"/>
        <end position="273"/>
    </location>
</feature>
<feature type="transmembrane region" description="Helical" evidence="2">
    <location>
        <begin position="342"/>
        <end position="363"/>
    </location>
</feature>
<feature type="compositionally biased region" description="Low complexity" evidence="1">
    <location>
        <begin position="291"/>
        <end position="300"/>
    </location>
</feature>
<protein>
    <submittedName>
        <fullName evidence="3">DUF3100 domain-containing protein</fullName>
    </submittedName>
</protein>
<name>A0ABP6LVP9_9MICC</name>
<feature type="transmembrane region" description="Helical" evidence="2">
    <location>
        <begin position="28"/>
        <end position="48"/>
    </location>
</feature>
<feature type="transmembrane region" description="Helical" evidence="2">
    <location>
        <begin position="180"/>
        <end position="200"/>
    </location>
</feature>
<evidence type="ECO:0000256" key="1">
    <source>
        <dbReference type="SAM" id="MobiDB-lite"/>
    </source>
</evidence>
<comment type="caution">
    <text evidence="3">The sequence shown here is derived from an EMBL/GenBank/DDBJ whole genome shotgun (WGS) entry which is preliminary data.</text>
</comment>
<evidence type="ECO:0000313" key="3">
    <source>
        <dbReference type="EMBL" id="GAA3057924.1"/>
    </source>
</evidence>
<dbReference type="EMBL" id="BAAAVT010000005">
    <property type="protein sequence ID" value="GAA3057924.1"/>
    <property type="molecule type" value="Genomic_DNA"/>
</dbReference>
<feature type="transmembrane region" description="Helical" evidence="2">
    <location>
        <begin position="86"/>
        <end position="107"/>
    </location>
</feature>